<dbReference type="GO" id="GO:0005524">
    <property type="term" value="F:ATP binding"/>
    <property type="evidence" value="ECO:0007669"/>
    <property type="project" value="UniProtKB-KW"/>
</dbReference>
<dbReference type="SUPFAM" id="SSF53067">
    <property type="entry name" value="Actin-like ATPase domain"/>
    <property type="match status" value="2"/>
</dbReference>
<evidence type="ECO:0000259" key="4">
    <source>
        <dbReference type="Pfam" id="PF02782"/>
    </source>
</evidence>
<dbReference type="EMBL" id="MSIF01000011">
    <property type="protein sequence ID" value="OLF08699.1"/>
    <property type="molecule type" value="Genomic_DNA"/>
</dbReference>
<dbReference type="PANTHER" id="PTHR42749:SF1">
    <property type="entry name" value="CELL SHAPE-DETERMINING PROTEIN MREB"/>
    <property type="match status" value="1"/>
</dbReference>
<keyword evidence="2" id="KW-0346">Stress response</keyword>
<evidence type="ECO:0000256" key="3">
    <source>
        <dbReference type="SAM" id="Phobius"/>
    </source>
</evidence>
<keyword evidence="6" id="KW-1185">Reference proteome</keyword>
<feature type="transmembrane region" description="Helical" evidence="3">
    <location>
        <begin position="328"/>
        <end position="349"/>
    </location>
</feature>
<dbReference type="InterPro" id="IPR018181">
    <property type="entry name" value="Heat_shock_70_CS"/>
</dbReference>
<gene>
    <name evidence="5" type="ORF">BLA60_22025</name>
</gene>
<dbReference type="Gene3D" id="3.90.640.10">
    <property type="entry name" value="Actin, Chain A, domain 4"/>
    <property type="match status" value="2"/>
</dbReference>
<protein>
    <recommendedName>
        <fullName evidence="4">Carbohydrate kinase FGGY C-terminal domain-containing protein</fullName>
    </recommendedName>
</protein>
<evidence type="ECO:0000313" key="6">
    <source>
        <dbReference type="Proteomes" id="UP000185696"/>
    </source>
</evidence>
<sequence>MTGVTVVVDFGSAHTVVVARPPDRLVTVSPSVVLLSKDDQLVAGHQASRLATDDPSRLLTRLRTRLDEREVLVGDIVLPVSGLVRAVLARAVADLDDPVADLVLTHPHGWPAERVAVLTRAAAGLAERVTTVAAPVAAAAGADPEPGASVLVLDFGATSCEAAVVRRDRSGHTGYTVAAHGALPLGGDDLDDRVFDHLGGDVDARVRKEQVVDTGSAPGLTMADLERLLAADVARVVELVVRVAGEAPPDRVLLVGGSSRVPMVGRRIAEALSRPVRLAADPEQAVAWGALRLANAPVSQPGVSTPAVSPVSHEDTAPEPLRPWRRRFVVAAALAVFALVAAAVAVVGVGPGQLVAGLPGPAQLDAAPAGEAEPRLPPEVVGSELVSAGQTRFAAGRMGTPVRLPQPSGTTLELTLTGVQAQREVAPPFAQAPLGYRWVTAFVRGVHVEGPDWRMRLDGIVSALDDRGQWIHPLEGAVVPCAEGAGPVPGTVRAGESFEACALLPVPEATPVTSVVFGEPSGPSPVRFPVSVPAAATTPAPARAVGRLGEPAVKVNVGALPVRAGFHLVLTPSGYLGERRPAPGNRYVVVRAQLPAMSTAEHVYLRDDRGVLTHPLSGFDSMPKCPPFGSLGNPGTMVYACFVYELDADTPVAGVTLGAPLEGSGRDLEAWPTWTAR</sequence>
<dbReference type="RefSeq" id="WP_075134854.1">
    <property type="nucleotide sequence ID" value="NZ_MSIF01000011.1"/>
</dbReference>
<dbReference type="Gene3D" id="3.30.420.40">
    <property type="match status" value="4"/>
</dbReference>
<accession>A0A7Z1AX44</accession>
<evidence type="ECO:0000256" key="2">
    <source>
        <dbReference type="ARBA" id="ARBA00023016"/>
    </source>
</evidence>
<keyword evidence="3" id="KW-0812">Transmembrane</keyword>
<dbReference type="OrthoDB" id="4569948at2"/>
<proteinExistence type="inferred from homology"/>
<dbReference type="PROSITE" id="PS01036">
    <property type="entry name" value="HSP70_3"/>
    <property type="match status" value="1"/>
</dbReference>
<name>A0A7Z1AX44_9PSEU</name>
<reference evidence="5 6" key="1">
    <citation type="submission" date="2016-12" db="EMBL/GenBank/DDBJ databases">
        <title>The draft genome sequence of Actinophytocola xinjiangensis.</title>
        <authorList>
            <person name="Wang W."/>
            <person name="Yuan L."/>
        </authorList>
    </citation>
    <scope>NUCLEOTIDE SEQUENCE [LARGE SCALE GENOMIC DNA]</scope>
    <source>
        <strain evidence="5 6">CGMCC 4.4663</strain>
    </source>
</reference>
<dbReference type="GO" id="GO:0140662">
    <property type="term" value="F:ATP-dependent protein folding chaperone"/>
    <property type="evidence" value="ECO:0007669"/>
    <property type="project" value="InterPro"/>
</dbReference>
<evidence type="ECO:0000256" key="1">
    <source>
        <dbReference type="ARBA" id="ARBA00007381"/>
    </source>
</evidence>
<dbReference type="PANTHER" id="PTHR42749">
    <property type="entry name" value="CELL SHAPE-DETERMINING PROTEIN MREB"/>
    <property type="match status" value="1"/>
</dbReference>
<comment type="caution">
    <text evidence="5">The sequence shown here is derived from an EMBL/GenBank/DDBJ whole genome shotgun (WGS) entry which is preliminary data.</text>
</comment>
<dbReference type="Pfam" id="PF02782">
    <property type="entry name" value="FGGY_C"/>
    <property type="match status" value="1"/>
</dbReference>
<dbReference type="InterPro" id="IPR043129">
    <property type="entry name" value="ATPase_NBD"/>
</dbReference>
<dbReference type="Proteomes" id="UP000185696">
    <property type="component" value="Unassembled WGS sequence"/>
</dbReference>
<dbReference type="AlphaFoldDB" id="A0A7Z1AX44"/>
<keyword evidence="3" id="KW-0472">Membrane</keyword>
<evidence type="ECO:0000313" key="5">
    <source>
        <dbReference type="EMBL" id="OLF08699.1"/>
    </source>
</evidence>
<organism evidence="5 6">
    <name type="scientific">Actinophytocola xinjiangensis</name>
    <dbReference type="NCBI Taxonomy" id="485602"/>
    <lineage>
        <taxon>Bacteria</taxon>
        <taxon>Bacillati</taxon>
        <taxon>Actinomycetota</taxon>
        <taxon>Actinomycetes</taxon>
        <taxon>Pseudonocardiales</taxon>
        <taxon>Pseudonocardiaceae</taxon>
    </lineage>
</organism>
<keyword evidence="3" id="KW-1133">Transmembrane helix</keyword>
<feature type="domain" description="Carbohydrate kinase FGGY C-terminal" evidence="4">
    <location>
        <begin position="245"/>
        <end position="295"/>
    </location>
</feature>
<comment type="similarity">
    <text evidence="1">Belongs to the heat shock protein 70 family.</text>
</comment>
<dbReference type="InterPro" id="IPR018485">
    <property type="entry name" value="FGGY_C"/>
</dbReference>